<organism evidence="2 3">
    <name type="scientific">Botrimarina colliarenosi</name>
    <dbReference type="NCBI Taxonomy" id="2528001"/>
    <lineage>
        <taxon>Bacteria</taxon>
        <taxon>Pseudomonadati</taxon>
        <taxon>Planctomycetota</taxon>
        <taxon>Planctomycetia</taxon>
        <taxon>Pirellulales</taxon>
        <taxon>Lacipirellulaceae</taxon>
        <taxon>Botrimarina</taxon>
    </lineage>
</organism>
<feature type="compositionally biased region" description="Acidic residues" evidence="1">
    <location>
        <begin position="227"/>
        <end position="239"/>
    </location>
</feature>
<protein>
    <recommendedName>
        <fullName evidence="4">Mu-protocadherin-putative cell-suface protein</fullName>
    </recommendedName>
</protein>
<name>A0A5C6AEJ7_9BACT</name>
<evidence type="ECO:0000313" key="3">
    <source>
        <dbReference type="Proteomes" id="UP000317421"/>
    </source>
</evidence>
<accession>A0A5C6AEJ7</accession>
<evidence type="ECO:0000313" key="2">
    <source>
        <dbReference type="EMBL" id="TWT97738.1"/>
    </source>
</evidence>
<keyword evidence="3" id="KW-1185">Reference proteome</keyword>
<dbReference type="EMBL" id="SJPR01000002">
    <property type="protein sequence ID" value="TWT97738.1"/>
    <property type="molecule type" value="Genomic_DNA"/>
</dbReference>
<evidence type="ECO:0008006" key="4">
    <source>
        <dbReference type="Google" id="ProtNLM"/>
    </source>
</evidence>
<evidence type="ECO:0000256" key="1">
    <source>
        <dbReference type="SAM" id="MobiDB-lite"/>
    </source>
</evidence>
<dbReference type="AlphaFoldDB" id="A0A5C6AEJ7"/>
<sequence>MRHNWGHYHHHHGWFNAGWWGGHPSGVCGWHYGYARRNYGWNYWWTVPVWGAVSNWFTWSAPQNAWSEPVYYDYGTDGNVVYEDNRVYIGGTEVATADEFAMSAMDLATVEPPASEEEAADAEWMPLGTFAVSTDQRDTEPSLTVQLAVNREGVVAGTLYNIETDEAQSLQGAVDRETQRVAIRIGESETLVAETGLYNLTQNEAPVLVHFGADKTENYLLVRLDAPDDDSEATADGDDPPAPTN</sequence>
<reference evidence="2 3" key="1">
    <citation type="submission" date="2019-02" db="EMBL/GenBank/DDBJ databases">
        <title>Deep-cultivation of Planctomycetes and their phenomic and genomic characterization uncovers novel biology.</title>
        <authorList>
            <person name="Wiegand S."/>
            <person name="Jogler M."/>
            <person name="Boedeker C."/>
            <person name="Pinto D."/>
            <person name="Vollmers J."/>
            <person name="Rivas-Marin E."/>
            <person name="Kohn T."/>
            <person name="Peeters S.H."/>
            <person name="Heuer A."/>
            <person name="Rast P."/>
            <person name="Oberbeckmann S."/>
            <person name="Bunk B."/>
            <person name="Jeske O."/>
            <person name="Meyerdierks A."/>
            <person name="Storesund J.E."/>
            <person name="Kallscheuer N."/>
            <person name="Luecker S."/>
            <person name="Lage O.M."/>
            <person name="Pohl T."/>
            <person name="Merkel B.J."/>
            <person name="Hornburger P."/>
            <person name="Mueller R.-W."/>
            <person name="Bruemmer F."/>
            <person name="Labrenz M."/>
            <person name="Spormann A.M."/>
            <person name="Op Den Camp H."/>
            <person name="Overmann J."/>
            <person name="Amann R."/>
            <person name="Jetten M.S.M."/>
            <person name="Mascher T."/>
            <person name="Medema M.H."/>
            <person name="Devos D.P."/>
            <person name="Kaster A.-K."/>
            <person name="Ovreas L."/>
            <person name="Rohde M."/>
            <person name="Galperin M.Y."/>
            <person name="Jogler C."/>
        </authorList>
    </citation>
    <scope>NUCLEOTIDE SEQUENCE [LARGE SCALE GENOMIC DNA]</scope>
    <source>
        <strain evidence="2 3">Pla108</strain>
    </source>
</reference>
<feature type="region of interest" description="Disordered" evidence="1">
    <location>
        <begin position="226"/>
        <end position="245"/>
    </location>
</feature>
<proteinExistence type="predicted"/>
<dbReference type="Proteomes" id="UP000317421">
    <property type="component" value="Unassembled WGS sequence"/>
</dbReference>
<comment type="caution">
    <text evidence="2">The sequence shown here is derived from an EMBL/GenBank/DDBJ whole genome shotgun (WGS) entry which is preliminary data.</text>
</comment>
<gene>
    <name evidence="2" type="ORF">Pla108_18900</name>
</gene>
<dbReference type="OrthoDB" id="282085at2"/>